<feature type="active site" description="Acyl-thioester intermediate" evidence="2">
    <location>
        <position position="214"/>
    </location>
</feature>
<dbReference type="InterPro" id="IPR005754">
    <property type="entry name" value="Sortase"/>
</dbReference>
<organism evidence="5 6">
    <name type="scientific">Leuconostoc pseudomesenteroides</name>
    <dbReference type="NCBI Taxonomy" id="33968"/>
    <lineage>
        <taxon>Bacteria</taxon>
        <taxon>Bacillati</taxon>
        <taxon>Bacillota</taxon>
        <taxon>Bacilli</taxon>
        <taxon>Lactobacillales</taxon>
        <taxon>Lactobacillaceae</taxon>
        <taxon>Leuconostoc</taxon>
    </lineage>
</organism>
<dbReference type="SUPFAM" id="SSF63817">
    <property type="entry name" value="Sortase"/>
    <property type="match status" value="1"/>
</dbReference>
<dbReference type="Proteomes" id="UP000321296">
    <property type="component" value="Chromosome"/>
</dbReference>
<feature type="region of interest" description="Disordered" evidence="3">
    <location>
        <begin position="62"/>
        <end position="91"/>
    </location>
</feature>
<dbReference type="AlphaFoldDB" id="A0A5B8SWQ3"/>
<dbReference type="Gene3D" id="2.40.260.10">
    <property type="entry name" value="Sortase"/>
    <property type="match status" value="1"/>
</dbReference>
<evidence type="ECO:0000256" key="3">
    <source>
        <dbReference type="SAM" id="MobiDB-lite"/>
    </source>
</evidence>
<dbReference type="KEGG" id="lpse:FGL85_01835"/>
<keyword evidence="4" id="KW-1133">Transmembrane helix</keyword>
<evidence type="ECO:0000313" key="5">
    <source>
        <dbReference type="EMBL" id="QEA41349.1"/>
    </source>
</evidence>
<dbReference type="EMBL" id="CP042383">
    <property type="protein sequence ID" value="QEA41349.1"/>
    <property type="molecule type" value="Genomic_DNA"/>
</dbReference>
<dbReference type="InterPro" id="IPR042002">
    <property type="entry name" value="Sortase_C"/>
</dbReference>
<dbReference type="Pfam" id="PF04203">
    <property type="entry name" value="Sortase"/>
    <property type="match status" value="1"/>
</dbReference>
<reference evidence="5 6" key="1">
    <citation type="submission" date="2019-06" db="EMBL/GenBank/DDBJ databases">
        <title>Genome analyses of bacteria isolated from kimchi.</title>
        <authorList>
            <person name="Lee S."/>
            <person name="Ahn S."/>
            <person name="Roh S."/>
        </authorList>
    </citation>
    <scope>NUCLEOTIDE SEQUENCE [LARGE SCALE GENOMIC DNA]</scope>
    <source>
        <strain evidence="5 6">CBA3630</strain>
    </source>
</reference>
<name>A0A5B8SWQ3_LEUPS</name>
<dbReference type="CDD" id="cd05827">
    <property type="entry name" value="Sortase_C"/>
    <property type="match status" value="1"/>
</dbReference>
<feature type="transmembrane region" description="Helical" evidence="4">
    <location>
        <begin position="12"/>
        <end position="31"/>
    </location>
</feature>
<feature type="active site" description="Proton donor/acceptor" evidence="2">
    <location>
        <position position="152"/>
    </location>
</feature>
<feature type="transmembrane region" description="Helical" evidence="4">
    <location>
        <begin position="244"/>
        <end position="265"/>
    </location>
</feature>
<evidence type="ECO:0000313" key="6">
    <source>
        <dbReference type="Proteomes" id="UP000321296"/>
    </source>
</evidence>
<evidence type="ECO:0000256" key="4">
    <source>
        <dbReference type="SAM" id="Phobius"/>
    </source>
</evidence>
<keyword evidence="1" id="KW-0378">Hydrolase</keyword>
<dbReference type="NCBIfam" id="NF033745">
    <property type="entry name" value="class_C_sortase"/>
    <property type="match status" value="1"/>
</dbReference>
<sequence length="274" mass="30805">MVARNDCMPKKWFSTLVFLLGFVIFVSPFLLQGYHALRQTQVARKVDRRAMTLDTQVVNQLTKKAEKRNNSNKTGVSESTMQSLGKKQQADDTGFAIPDSDALGTISIPKINLHLPIYDGVSEKVLQKGAGLLPGSSIPLGGQGEHAVITGHSGLPNKTLFTYIGRLKKGDRFFIQVLGKEFTYEVDQKKVVIPENVQDLVKHHPENFVTLVTCTPYGVNSHRLLVRGHLTNKVPIPAVIWEQWWFMALLAVGIIMFILIMVTIVKHLWHKQRR</sequence>
<dbReference type="NCBIfam" id="TIGR01076">
    <property type="entry name" value="sortase_fam"/>
    <property type="match status" value="1"/>
</dbReference>
<protein>
    <submittedName>
        <fullName evidence="5">Class C sortase</fullName>
    </submittedName>
</protein>
<accession>A0A5B8SWQ3</accession>
<evidence type="ECO:0000256" key="2">
    <source>
        <dbReference type="PIRSR" id="PIRSR605754-1"/>
    </source>
</evidence>
<evidence type="ECO:0000256" key="1">
    <source>
        <dbReference type="ARBA" id="ARBA00022801"/>
    </source>
</evidence>
<proteinExistence type="predicted"/>
<gene>
    <name evidence="5" type="ORF">FGL85_01835</name>
</gene>
<keyword evidence="4" id="KW-0812">Transmembrane</keyword>
<keyword evidence="4" id="KW-0472">Membrane</keyword>
<dbReference type="InterPro" id="IPR023365">
    <property type="entry name" value="Sortase_dom-sf"/>
</dbReference>
<dbReference type="GO" id="GO:0016787">
    <property type="term" value="F:hydrolase activity"/>
    <property type="evidence" value="ECO:0007669"/>
    <property type="project" value="UniProtKB-KW"/>
</dbReference>
<feature type="compositionally biased region" description="Polar residues" evidence="3">
    <location>
        <begin position="71"/>
        <end position="86"/>
    </location>
</feature>